<evidence type="ECO:0000256" key="3">
    <source>
        <dbReference type="ARBA" id="ARBA00023125"/>
    </source>
</evidence>
<dbReference type="Proteomes" id="UP000247823">
    <property type="component" value="Unassembled WGS sequence"/>
</dbReference>
<dbReference type="PANTHER" id="PTHR30126:SF40">
    <property type="entry name" value="HTH-TYPE TRANSCRIPTIONAL REGULATOR GLTR"/>
    <property type="match status" value="1"/>
</dbReference>
<dbReference type="InterPro" id="IPR036388">
    <property type="entry name" value="WH-like_DNA-bd_sf"/>
</dbReference>
<dbReference type="SUPFAM" id="SSF53850">
    <property type="entry name" value="Periplasmic binding protein-like II"/>
    <property type="match status" value="1"/>
</dbReference>
<dbReference type="EMBL" id="LJEX02000136">
    <property type="protein sequence ID" value="OCO80363.1"/>
    <property type="molecule type" value="Genomic_DNA"/>
</dbReference>
<keyword evidence="11" id="KW-1185">Reference proteome</keyword>
<dbReference type="InterPro" id="IPR036390">
    <property type="entry name" value="WH_DNA-bd_sf"/>
</dbReference>
<evidence type="ECO:0000313" key="11">
    <source>
        <dbReference type="Proteomes" id="UP000247823"/>
    </source>
</evidence>
<organism evidence="7 9">
    <name type="scientific">Serratia marcescens</name>
    <dbReference type="NCBI Taxonomy" id="615"/>
    <lineage>
        <taxon>Bacteria</taxon>
        <taxon>Pseudomonadati</taxon>
        <taxon>Pseudomonadota</taxon>
        <taxon>Gammaproteobacteria</taxon>
        <taxon>Enterobacterales</taxon>
        <taxon>Yersiniaceae</taxon>
        <taxon>Serratia</taxon>
    </lineage>
</organism>
<dbReference type="Pfam" id="PF00126">
    <property type="entry name" value="HTH_1"/>
    <property type="match status" value="1"/>
</dbReference>
<evidence type="ECO:0000313" key="10">
    <source>
        <dbReference type="Proteomes" id="UP000245399"/>
    </source>
</evidence>
<proteinExistence type="inferred from homology"/>
<dbReference type="PANTHER" id="PTHR30126">
    <property type="entry name" value="HTH-TYPE TRANSCRIPTIONAL REGULATOR"/>
    <property type="match status" value="1"/>
</dbReference>
<dbReference type="RefSeq" id="WP_038880407.1">
    <property type="nucleotide sequence ID" value="NZ_CABMHU010000108.1"/>
</dbReference>
<evidence type="ECO:0000313" key="7">
    <source>
        <dbReference type="EMBL" id="OCO80363.1"/>
    </source>
</evidence>
<dbReference type="GO" id="GO:0003700">
    <property type="term" value="F:DNA-binding transcription factor activity"/>
    <property type="evidence" value="ECO:0007669"/>
    <property type="project" value="InterPro"/>
</dbReference>
<dbReference type="SUPFAM" id="SSF46785">
    <property type="entry name" value="Winged helix' DNA-binding domain"/>
    <property type="match status" value="1"/>
</dbReference>
<dbReference type="GO" id="GO:0000976">
    <property type="term" value="F:transcription cis-regulatory region binding"/>
    <property type="evidence" value="ECO:0007669"/>
    <property type="project" value="TreeGrafter"/>
</dbReference>
<dbReference type="AlphaFoldDB" id="A0A0G3SYQ0"/>
<keyword evidence="4" id="KW-0804">Transcription</keyword>
<dbReference type="InterPro" id="IPR005119">
    <property type="entry name" value="LysR_subst-bd"/>
</dbReference>
<reference evidence="9" key="1">
    <citation type="submission" date="2016-04" db="EMBL/GenBank/DDBJ databases">
        <authorList>
            <person name="Osei Sekyere J."/>
            <person name="Sivertsen A."/>
            <person name="Pedersen A.T."/>
            <person name="Sundsfjord A."/>
        </authorList>
    </citation>
    <scope>NUCLEOTIDE SEQUENCE [LARGE SCALE GENOMIC DNA]</scope>
    <source>
        <strain evidence="9">945174350</strain>
    </source>
</reference>
<reference evidence="8 11" key="4">
    <citation type="submission" date="2018-06" db="EMBL/GenBank/DDBJ databases">
        <title>Serratia marcescens genome sequencing and assembly.</title>
        <authorList>
            <person name="Martins R.C.R."/>
            <person name="Perdigao-Neto L.V."/>
            <person name="Costa S.F."/>
            <person name="Levin A.S.S."/>
        </authorList>
    </citation>
    <scope>NUCLEOTIDE SEQUENCE [LARGE SCALE GENOMIC DNA]</scope>
    <source>
        <strain evidence="8 11">1283</strain>
    </source>
</reference>
<comment type="similarity">
    <text evidence="1">Belongs to the LysR transcriptional regulatory family.</text>
</comment>
<keyword evidence="2" id="KW-0805">Transcription regulation</keyword>
<reference evidence="8" key="6">
    <citation type="submission" date="2018-06" db="EMBL/GenBank/DDBJ databases">
        <authorList>
            <person name="Martins R.C."/>
            <person name="Perdigao-Neto L.V."/>
            <person name="Costa S.F."/>
            <person name="Levin A.S.S."/>
        </authorList>
    </citation>
    <scope>NUCLEOTIDE SEQUENCE</scope>
    <source>
        <strain evidence="8">1283</strain>
    </source>
</reference>
<evidence type="ECO:0000313" key="9">
    <source>
        <dbReference type="Proteomes" id="UP000050489"/>
    </source>
</evidence>
<feature type="domain" description="HTH lysR-type" evidence="5">
    <location>
        <begin position="1"/>
        <end position="58"/>
    </location>
</feature>
<evidence type="ECO:0000259" key="5">
    <source>
        <dbReference type="PROSITE" id="PS50931"/>
    </source>
</evidence>
<dbReference type="Gene3D" id="3.40.190.290">
    <property type="match status" value="1"/>
</dbReference>
<reference evidence="11" key="5">
    <citation type="submission" date="2018-06" db="EMBL/GenBank/DDBJ databases">
        <title>Serratia marcescens genome sequencing and assembly.</title>
        <authorList>
            <person name="Martins R.C."/>
            <person name="Perdigao-Neto L.V."/>
            <person name="Costa S.F."/>
            <person name="Levin A.S.S."/>
        </authorList>
    </citation>
    <scope>NUCLEOTIDE SEQUENCE [LARGE SCALE GENOMIC DNA]</scope>
    <source>
        <strain evidence="11">1283</strain>
    </source>
</reference>
<evidence type="ECO:0000313" key="6">
    <source>
        <dbReference type="EMBL" id="AWL71094.1"/>
    </source>
</evidence>
<evidence type="ECO:0000256" key="2">
    <source>
        <dbReference type="ARBA" id="ARBA00023015"/>
    </source>
</evidence>
<dbReference type="Proteomes" id="UP000050489">
    <property type="component" value="Unassembled WGS sequence"/>
</dbReference>
<reference evidence="7" key="2">
    <citation type="journal article" date="2017" name="PLoS ONE">
        <title>Genomic and phenotypic characterisation of fluoroquinolone resistance mechanisms in Enterobacteriaceae in Durban, South Africa.</title>
        <authorList>
            <person name="Osei Sekyere J."/>
            <person name="Amoako D.G."/>
        </authorList>
    </citation>
    <scope>NUCLEOTIDE SEQUENCE</scope>
    <source>
        <strain evidence="7">945174350</strain>
    </source>
</reference>
<dbReference type="Gene3D" id="1.10.10.10">
    <property type="entry name" value="Winged helix-like DNA-binding domain superfamily/Winged helix DNA-binding domain"/>
    <property type="match status" value="1"/>
</dbReference>
<keyword evidence="3" id="KW-0238">DNA-binding</keyword>
<dbReference type="PROSITE" id="PS50931">
    <property type="entry name" value="HTH_LYSR"/>
    <property type="match status" value="1"/>
</dbReference>
<reference evidence="6 10" key="3">
    <citation type="submission" date="2018-05" db="EMBL/GenBank/DDBJ databases">
        <title>Klebsiella quasipneumonaiae provides a window into carbapenemase gene transfer, plasmid rearrangements and nosocomial acquisition from the hospital environment.</title>
        <authorList>
            <person name="Mathers A.J."/>
            <person name="Vegesana K."/>
            <person name="Stoesser N."/>
            <person name="Crook D."/>
            <person name="Vaughan A."/>
            <person name="Barry K."/>
            <person name="Parikh H."/>
            <person name="Sebra R."/>
            <person name="Kotay S."/>
            <person name="Walker A.S."/>
            <person name="Sheppard A.E."/>
        </authorList>
    </citation>
    <scope>NUCLEOTIDE SEQUENCE [LARGE SCALE GENOMIC DNA]</scope>
    <source>
        <strain evidence="6 10">CAV1761</strain>
    </source>
</reference>
<name>A0A0G3SYQ0_SERMA</name>
<dbReference type="EMBL" id="QJQB01000640">
    <property type="protein sequence ID" value="PYA54244.1"/>
    <property type="molecule type" value="Genomic_DNA"/>
</dbReference>
<evidence type="ECO:0000256" key="1">
    <source>
        <dbReference type="ARBA" id="ARBA00009437"/>
    </source>
</evidence>
<evidence type="ECO:0000313" key="8">
    <source>
        <dbReference type="EMBL" id="PYA54244.1"/>
    </source>
</evidence>
<dbReference type="EMBL" id="CP029449">
    <property type="protein sequence ID" value="AWL71094.1"/>
    <property type="molecule type" value="Genomic_DNA"/>
</dbReference>
<sequence>MKLSQLKFFCTVVECKTIAAAARELHCVPSNVTLRLRELEESLGGELFFRDKNRLYVNPKGRLFYQQARDIVAQAERSKQLFAGEHQHGLLNLGALDFSLVSHLPARIARLRRLQPHLHINVLSRDSLVLERMLIDSDLDLAITDGPIEHPLLASQKAFDERLVLLMPADAGEPDAATLAPLEFYTFSRECSFRLKVDHWLASRGLKPRMTLEMESYAAMAACVQAGCGVACVPGSLLPLIMPAPGLKVVEMGEEGLSDLYFVWRRHQLSDELQTILGILAHPA</sequence>
<dbReference type="Pfam" id="PF03466">
    <property type="entry name" value="LysR_substrate"/>
    <property type="match status" value="1"/>
</dbReference>
<dbReference type="InterPro" id="IPR000847">
    <property type="entry name" value="LysR_HTH_N"/>
</dbReference>
<gene>
    <name evidence="7" type="ORF">AN695_0205640</name>
    <name evidence="6" type="ORF">DKC05_27325</name>
    <name evidence="8" type="ORF">DMW51_28510</name>
</gene>
<dbReference type="Proteomes" id="UP000245399">
    <property type="component" value="Chromosome"/>
</dbReference>
<protein>
    <submittedName>
        <fullName evidence="7">LysR family transcriptional regulator</fullName>
    </submittedName>
</protein>
<accession>A0A0G3SYQ0</accession>
<evidence type="ECO:0000256" key="4">
    <source>
        <dbReference type="ARBA" id="ARBA00023163"/>
    </source>
</evidence>
<dbReference type="CDD" id="cd05466">
    <property type="entry name" value="PBP2_LTTR_substrate"/>
    <property type="match status" value="1"/>
</dbReference>